<evidence type="ECO:0000256" key="1">
    <source>
        <dbReference type="SAM" id="MobiDB-lite"/>
    </source>
</evidence>
<feature type="compositionally biased region" description="Basic residues" evidence="1">
    <location>
        <begin position="258"/>
        <end position="274"/>
    </location>
</feature>
<feature type="compositionally biased region" description="Basic residues" evidence="1">
    <location>
        <begin position="217"/>
        <end position="233"/>
    </location>
</feature>
<dbReference type="Pfam" id="PF12572">
    <property type="entry name" value="DUF3752"/>
    <property type="match status" value="1"/>
</dbReference>
<organism evidence="3">
    <name type="scientific">Echinococcus granulosus</name>
    <name type="common">Hydatid tapeworm</name>
    <dbReference type="NCBI Taxonomy" id="6210"/>
    <lineage>
        <taxon>Eukaryota</taxon>
        <taxon>Metazoa</taxon>
        <taxon>Spiralia</taxon>
        <taxon>Lophotrochozoa</taxon>
        <taxon>Platyhelminthes</taxon>
        <taxon>Cestoda</taxon>
        <taxon>Eucestoda</taxon>
        <taxon>Cyclophyllidea</taxon>
        <taxon>Taeniidae</taxon>
        <taxon>Echinococcus</taxon>
        <taxon>Echinococcus granulosus group</taxon>
    </lineage>
</organism>
<feature type="compositionally biased region" description="Basic and acidic residues" evidence="1">
    <location>
        <begin position="293"/>
        <end position="302"/>
    </location>
</feature>
<name>A0A068WKF4_ECHGR</name>
<dbReference type="EMBL" id="LK028578">
    <property type="protein sequence ID" value="CDS18153.1"/>
    <property type="molecule type" value="Genomic_DNA"/>
</dbReference>
<dbReference type="AlphaFoldDB" id="A0A068WKF4"/>
<dbReference type="OrthoDB" id="73491at2759"/>
<evidence type="ECO:0000313" key="5">
    <source>
        <dbReference type="WBParaSite" id="EgrG_000590400"/>
    </source>
</evidence>
<dbReference type="PANTHER" id="PTHR46370:SF1">
    <property type="entry name" value="GPALPP MOTIFS-CONTAINING PROTEIN 1"/>
    <property type="match status" value="1"/>
</dbReference>
<proteinExistence type="predicted"/>
<dbReference type="InterPro" id="IPR022226">
    <property type="entry name" value="DUF3752"/>
</dbReference>
<dbReference type="PANTHER" id="PTHR46370">
    <property type="entry name" value="GPALPP MOTIFS-CONTAINING PROTEIN 1"/>
    <property type="match status" value="1"/>
</dbReference>
<dbReference type="InterPro" id="IPR046331">
    <property type="entry name" value="GPAM1-like"/>
</dbReference>
<dbReference type="Proteomes" id="UP000492820">
    <property type="component" value="Unassembled WGS sequence"/>
</dbReference>
<protein>
    <submittedName>
        <fullName evidence="3 5">Expressed conserved protein</fullName>
    </submittedName>
</protein>
<reference evidence="3 4" key="1">
    <citation type="journal article" date="2013" name="Nature">
        <title>The genomes of four tapeworm species reveal adaptations to parasitism.</title>
        <authorList>
            <person name="Tsai I.J."/>
            <person name="Zarowiecki M."/>
            <person name="Holroyd N."/>
            <person name="Garciarrubio A."/>
            <person name="Sanchez-Flores A."/>
            <person name="Brooks K.L."/>
            <person name="Tracey A."/>
            <person name="Bobes R.J."/>
            <person name="Fragoso G."/>
            <person name="Sciutto E."/>
            <person name="Aslett M."/>
            <person name="Beasley H."/>
            <person name="Bennett H.M."/>
            <person name="Cai J."/>
            <person name="Camicia F."/>
            <person name="Clark R."/>
            <person name="Cucher M."/>
            <person name="De Silva N."/>
            <person name="Day T.A."/>
            <person name="Deplazes P."/>
            <person name="Estrada K."/>
            <person name="Fernandez C."/>
            <person name="Holland P.W."/>
            <person name="Hou J."/>
            <person name="Hu S."/>
            <person name="Huckvale T."/>
            <person name="Hung S.S."/>
            <person name="Kamenetzky L."/>
            <person name="Keane J.A."/>
            <person name="Kiss F."/>
            <person name="Koziol U."/>
            <person name="Lambert O."/>
            <person name="Liu K."/>
            <person name="Luo X."/>
            <person name="Luo Y."/>
            <person name="Macchiaroli N."/>
            <person name="Nichol S."/>
            <person name="Paps J."/>
            <person name="Parkinson J."/>
            <person name="Pouchkina-Stantcheva N."/>
            <person name="Riddiford N."/>
            <person name="Rosenzvit M."/>
            <person name="Salinas G."/>
            <person name="Wasmuth J.D."/>
            <person name="Zamanian M."/>
            <person name="Zheng Y."/>
            <person name="Cai X."/>
            <person name="Soberon X."/>
            <person name="Olson P.D."/>
            <person name="Laclette J.P."/>
            <person name="Brehm K."/>
            <person name="Berriman M."/>
            <person name="Garciarrubio A."/>
            <person name="Bobes R.J."/>
            <person name="Fragoso G."/>
            <person name="Sanchez-Flores A."/>
            <person name="Estrada K."/>
            <person name="Cevallos M.A."/>
            <person name="Morett E."/>
            <person name="Gonzalez V."/>
            <person name="Portillo T."/>
            <person name="Ochoa-Leyva A."/>
            <person name="Jose M.V."/>
            <person name="Sciutto E."/>
            <person name="Landa A."/>
            <person name="Jimenez L."/>
            <person name="Valdes V."/>
            <person name="Carrero J.C."/>
            <person name="Larralde C."/>
            <person name="Morales-Montor J."/>
            <person name="Limon-Lason J."/>
            <person name="Soberon X."/>
            <person name="Laclette J.P."/>
        </authorList>
    </citation>
    <scope>NUCLEOTIDE SEQUENCE [LARGE SCALE GENOMIC DNA]</scope>
</reference>
<gene>
    <name evidence="5" type="primary">EGR_07356</name>
    <name evidence="3" type="ORF">EgrG_000590400</name>
</gene>
<feature type="compositionally biased region" description="Low complexity" evidence="1">
    <location>
        <begin position="236"/>
        <end position="249"/>
    </location>
</feature>
<reference evidence="5" key="3">
    <citation type="submission" date="2020-10" db="UniProtKB">
        <authorList>
            <consortium name="WormBaseParasite"/>
        </authorList>
    </citation>
    <scope>IDENTIFICATION</scope>
</reference>
<feature type="region of interest" description="Disordered" evidence="1">
    <location>
        <begin position="201"/>
        <end position="316"/>
    </location>
</feature>
<evidence type="ECO:0000313" key="4">
    <source>
        <dbReference type="Proteomes" id="UP000492820"/>
    </source>
</evidence>
<feature type="region of interest" description="Disordered" evidence="1">
    <location>
        <begin position="1"/>
        <end position="53"/>
    </location>
</feature>
<evidence type="ECO:0000313" key="3">
    <source>
        <dbReference type="EMBL" id="CDS18153.1"/>
    </source>
</evidence>
<reference evidence="3" key="2">
    <citation type="submission" date="2014-06" db="EMBL/GenBank/DDBJ databases">
        <authorList>
            <person name="Aslett M."/>
        </authorList>
    </citation>
    <scope>NUCLEOTIDE SEQUENCE</scope>
</reference>
<dbReference type="WBParaSite" id="EgrG_000590400">
    <property type="protein sequence ID" value="EgrG_000590400"/>
    <property type="gene ID" value="EgrG_000590400"/>
</dbReference>
<sequence>MRRVSEANKETIGSDPYNAAEKGDEESETGEVRRIGPQLAPDAMAPSGGIGPALPEHLVRARMAAAAAEDETAPIDLGAIGPLLPGNEIVEELRHISGGSGGAAPSRVNPPSCDGLEHETWMTDYLPVSADPRAALKPRKFRQNAPSASVVDTSWFTVSDGQSSHSTAVTATANIPKSDPHSKVLRDVVSARDNKMMAVANEYNKKHHRDESLLERHQRKRAREAEKAKRKRRESSSSTNPTTTSSSNSDSEDEDGKKSRKSHRKHKHRHHKKASYIGPFACLHFQKRKNGKKEREKGKKESVTAGPTRQPFDRERDLLVSRVDPLKRRAIIERSKQLGSKFAHGGQKFL</sequence>
<evidence type="ECO:0000259" key="2">
    <source>
        <dbReference type="Pfam" id="PF12572"/>
    </source>
</evidence>
<feature type="domain" description="DUF3752" evidence="2">
    <location>
        <begin position="225"/>
        <end position="342"/>
    </location>
</feature>
<accession>A0A068WKF4</accession>